<evidence type="ECO:0000256" key="6">
    <source>
        <dbReference type="PROSITE-ProRule" id="PRU10060"/>
    </source>
</evidence>
<dbReference type="InterPro" id="IPR008979">
    <property type="entry name" value="Galactose-bd-like_sf"/>
</dbReference>
<dbReference type="SMART" id="SM00637">
    <property type="entry name" value="CBD_II"/>
    <property type="match status" value="1"/>
</dbReference>
<reference evidence="11" key="1">
    <citation type="journal article" date="2019" name="Int. J. Syst. Evol. Microbiol.">
        <title>The Global Catalogue of Microorganisms (GCM) 10K type strain sequencing project: providing services to taxonomists for standard genome sequencing and annotation.</title>
        <authorList>
            <consortium name="The Broad Institute Genomics Platform"/>
            <consortium name="The Broad Institute Genome Sequencing Center for Infectious Disease"/>
            <person name="Wu L."/>
            <person name="Ma J."/>
        </authorList>
    </citation>
    <scope>NUCLEOTIDE SEQUENCE [LARGE SCALE GENOMIC DNA]</scope>
    <source>
        <strain evidence="11">NCAIM B.02333</strain>
    </source>
</reference>
<dbReference type="Gene3D" id="2.60.120.260">
    <property type="entry name" value="Galactose-binding domain-like"/>
    <property type="match status" value="1"/>
</dbReference>
<dbReference type="PROSITE" id="PS51173">
    <property type="entry name" value="CBM2"/>
    <property type="match status" value="1"/>
</dbReference>
<dbReference type="PANTHER" id="PTHR22298">
    <property type="entry name" value="ENDO-1,4-BETA-GLUCANASE"/>
    <property type="match status" value="1"/>
</dbReference>
<dbReference type="InterPro" id="IPR013783">
    <property type="entry name" value="Ig-like_fold"/>
</dbReference>
<name>A0ABV7WJ21_9MICO</name>
<keyword evidence="3 6" id="KW-0119">Carbohydrate metabolism</keyword>
<dbReference type="SUPFAM" id="SSF49785">
    <property type="entry name" value="Galactose-binding domain-like"/>
    <property type="match status" value="1"/>
</dbReference>
<keyword evidence="7" id="KW-0732">Signal</keyword>
<evidence type="ECO:0000259" key="9">
    <source>
        <dbReference type="PROSITE" id="PS51173"/>
    </source>
</evidence>
<dbReference type="InterPro" id="IPR012291">
    <property type="entry name" value="CBM2_carb-bd_dom_sf"/>
</dbReference>
<gene>
    <name evidence="10" type="ORF">ACFOLH_15730</name>
</gene>
<comment type="caution">
    <text evidence="10">The sequence shown here is derived from an EMBL/GenBank/DDBJ whole genome shotgun (WGS) entry which is preliminary data.</text>
</comment>
<dbReference type="Pfam" id="PF02018">
    <property type="entry name" value="CBM_4_9"/>
    <property type="match status" value="1"/>
</dbReference>
<dbReference type="InterPro" id="IPR008928">
    <property type="entry name" value="6-hairpin_glycosidase_sf"/>
</dbReference>
<feature type="active site" evidence="6">
    <location>
        <position position="759"/>
    </location>
</feature>
<keyword evidence="5 6" id="KW-0624">Polysaccharide degradation</keyword>
<feature type="chain" id="PRO_5044985684" description="Endoglucanase" evidence="7">
    <location>
        <begin position="39"/>
        <end position="893"/>
    </location>
</feature>
<dbReference type="Pfam" id="PF00553">
    <property type="entry name" value="CBM_2"/>
    <property type="match status" value="1"/>
</dbReference>
<protein>
    <recommendedName>
        <fullName evidence="7">Endoglucanase</fullName>
        <ecNumber evidence="7">3.2.1.4</ecNumber>
    </recommendedName>
</protein>
<evidence type="ECO:0000256" key="8">
    <source>
        <dbReference type="SAM" id="MobiDB-lite"/>
    </source>
</evidence>
<comment type="catalytic activity">
    <reaction evidence="7">
        <text>Endohydrolysis of (1-&gt;4)-beta-D-glucosidic linkages in cellulose, lichenin and cereal beta-D-glucans.</text>
        <dbReference type="EC" id="3.2.1.4"/>
    </reaction>
</comment>
<dbReference type="InterPro" id="IPR001919">
    <property type="entry name" value="CBD2"/>
</dbReference>
<dbReference type="EMBL" id="JBHRWW010000013">
    <property type="protein sequence ID" value="MFC3689799.1"/>
    <property type="molecule type" value="Genomic_DNA"/>
</dbReference>
<dbReference type="RefSeq" id="WP_340293658.1">
    <property type="nucleotide sequence ID" value="NZ_JBBEOI010000116.1"/>
</dbReference>
<dbReference type="SUPFAM" id="SSF48208">
    <property type="entry name" value="Six-hairpin glycosidases"/>
    <property type="match status" value="1"/>
</dbReference>
<keyword evidence="2 6" id="KW-0378">Hydrolase</keyword>
<evidence type="ECO:0000256" key="3">
    <source>
        <dbReference type="ARBA" id="ARBA00023277"/>
    </source>
</evidence>
<evidence type="ECO:0000256" key="1">
    <source>
        <dbReference type="ARBA" id="ARBA00007072"/>
    </source>
</evidence>
<accession>A0ABV7WJ21</accession>
<evidence type="ECO:0000256" key="4">
    <source>
        <dbReference type="ARBA" id="ARBA00023295"/>
    </source>
</evidence>
<feature type="domain" description="CBM2" evidence="9">
    <location>
        <begin position="782"/>
        <end position="893"/>
    </location>
</feature>
<dbReference type="InterPro" id="IPR004197">
    <property type="entry name" value="Cellulase_Ig-like"/>
</dbReference>
<dbReference type="InterPro" id="IPR033126">
    <property type="entry name" value="Glyco_hydro_9_Asp/Glu_AS"/>
</dbReference>
<feature type="active site" evidence="6">
    <location>
        <position position="750"/>
    </location>
</feature>
<dbReference type="Pfam" id="PF02927">
    <property type="entry name" value="CelD_N"/>
    <property type="match status" value="1"/>
</dbReference>
<dbReference type="InterPro" id="IPR014756">
    <property type="entry name" value="Ig_E-set"/>
</dbReference>
<comment type="similarity">
    <text evidence="1 6 7">Belongs to the glycosyl hydrolase 9 (cellulase E) family.</text>
</comment>
<dbReference type="Pfam" id="PF00759">
    <property type="entry name" value="Glyco_hydro_9"/>
    <property type="match status" value="1"/>
</dbReference>
<dbReference type="Gene3D" id="1.50.10.10">
    <property type="match status" value="1"/>
</dbReference>
<dbReference type="SUPFAM" id="SSF49384">
    <property type="entry name" value="Carbohydrate-binding domain"/>
    <property type="match status" value="1"/>
</dbReference>
<keyword evidence="4 6" id="KW-0326">Glycosidase</keyword>
<dbReference type="InterPro" id="IPR003305">
    <property type="entry name" value="CenC_carb-bd"/>
</dbReference>
<keyword evidence="7" id="KW-0136">Cellulose degradation</keyword>
<dbReference type="CDD" id="cd02850">
    <property type="entry name" value="E_set_Cellulase_N"/>
    <property type="match status" value="1"/>
</dbReference>
<feature type="region of interest" description="Disordered" evidence="8">
    <location>
        <begin position="713"/>
        <end position="732"/>
    </location>
</feature>
<dbReference type="InterPro" id="IPR008965">
    <property type="entry name" value="CBM2/CBM3_carb-bd_dom_sf"/>
</dbReference>
<dbReference type="Gene3D" id="2.60.40.290">
    <property type="match status" value="1"/>
</dbReference>
<evidence type="ECO:0000313" key="10">
    <source>
        <dbReference type="EMBL" id="MFC3689799.1"/>
    </source>
</evidence>
<dbReference type="InterPro" id="IPR001701">
    <property type="entry name" value="Glyco_hydro_9"/>
</dbReference>
<dbReference type="Proteomes" id="UP001595685">
    <property type="component" value="Unassembled WGS sequence"/>
</dbReference>
<dbReference type="GO" id="GO:0016787">
    <property type="term" value="F:hydrolase activity"/>
    <property type="evidence" value="ECO:0007669"/>
    <property type="project" value="UniProtKB-KW"/>
</dbReference>
<dbReference type="InterPro" id="IPR012341">
    <property type="entry name" value="6hp_glycosidase-like_sf"/>
</dbReference>
<dbReference type="Gene3D" id="2.60.40.10">
    <property type="entry name" value="Immunoglobulins"/>
    <property type="match status" value="1"/>
</dbReference>
<evidence type="ECO:0000256" key="5">
    <source>
        <dbReference type="ARBA" id="ARBA00023326"/>
    </source>
</evidence>
<proteinExistence type="inferred from homology"/>
<sequence length="893" mass="93368">MRRRPSTPPTRRLTALVAGTALASTGLGAVAAAGPAAADDHEAPDQIVNGTFDSGLTGWTAYPAGSVVDGRGCIDVPGGSGAYSAAITQLVPLVAGETYELAFTILSTPATEGNVRVVVQGGPDVSYTQFLPARKPALTGEPQRLSYTFTPEQSYEKAELAFQQDITNPAAYRVCVDDVTLTGGAEPDVYAPDTGPRVRVNQDAYLADGPKHATVVTESTDPLPWQLLDAAGAVVTAGTTVPEGVDPTAALSVHTVDLSGLDTAGTGYVLVADGETSHPFDVAADPYEDLRTDTMTFFYTNRSGIEISDELAPGYGRPAGHVGVGPNQGDTAVPCQDLEDDSQALYDEPWTCEGTRDVTGGWYDAGDHGKYVVNGGISVAQLLQTYERSLHAPSADQGALADGSLSIPESSNGVPDVLDEARWELEWMLKMQVPAGQPYAGLVNHKVADVDWTGLPLDPAADPQRRVLYRPSTAATLNLAAAAAQGARLWAAYDEDFARELLAAAETAYAAAEATPDLYAPAPDASVDPNPGSGPYDDDDVSDEFYWAAAELYITTGQQAFQADVQASPHHTGDVFDAAGFDWGHVAPLARLDLAAVPNGLPDRDRVRASVLEGADTYVAAQQANPFGQAYDPEGGVYAWGSNSAVLNNMVVLGYAYDISGDQAYADALLSSLDYLLGRNALNISYVTGYGDVYAENQHSRWYSASLDPSLPNPPAGTVSGGPNSTAPTSGDPVAGPLLAGCPAQLCYVDDIGSWSTNEITVNWNAPMAWVASFVADQDSGSGVEHASCEVTTDVTRTRGRTLTQVTVTSTGTTALEGLEASFSLTGGQHVSTPRFATATQQDERVTVGGKGWSRTVQPGGSVSVTYATTGPAGFASWAPDTVWVGDRPCTTG</sequence>
<dbReference type="PROSITE" id="PS00698">
    <property type="entry name" value="GH9_3"/>
    <property type="match status" value="1"/>
</dbReference>
<dbReference type="SUPFAM" id="SSF81296">
    <property type="entry name" value="E set domains"/>
    <property type="match status" value="1"/>
</dbReference>
<feature type="signal peptide" evidence="7">
    <location>
        <begin position="1"/>
        <end position="38"/>
    </location>
</feature>
<evidence type="ECO:0000256" key="7">
    <source>
        <dbReference type="RuleBase" id="RU361166"/>
    </source>
</evidence>
<evidence type="ECO:0000256" key="2">
    <source>
        <dbReference type="ARBA" id="ARBA00022801"/>
    </source>
</evidence>
<dbReference type="EC" id="3.2.1.4" evidence="7"/>
<evidence type="ECO:0000313" key="11">
    <source>
        <dbReference type="Proteomes" id="UP001595685"/>
    </source>
</evidence>
<keyword evidence="11" id="KW-1185">Reference proteome</keyword>
<organism evidence="10 11">
    <name type="scientific">Aquipuribacter hungaricus</name>
    <dbReference type="NCBI Taxonomy" id="545624"/>
    <lineage>
        <taxon>Bacteria</taxon>
        <taxon>Bacillati</taxon>
        <taxon>Actinomycetota</taxon>
        <taxon>Actinomycetes</taxon>
        <taxon>Micrococcales</taxon>
        <taxon>Intrasporangiaceae</taxon>
        <taxon>Aquipuribacter</taxon>
    </lineage>
</organism>